<evidence type="ECO:0000256" key="7">
    <source>
        <dbReference type="ARBA" id="ARBA00023173"/>
    </source>
</evidence>
<feature type="transmembrane region" description="Helical" evidence="10">
    <location>
        <begin position="385"/>
        <end position="407"/>
    </location>
</feature>
<protein>
    <submittedName>
        <fullName evidence="11">Chloride channel protein</fullName>
    </submittedName>
</protein>
<evidence type="ECO:0000256" key="3">
    <source>
        <dbReference type="ARBA" id="ARBA00022692"/>
    </source>
</evidence>
<sequence length="547" mass="57897">MRKIIETAGQLPKILISWITPNLRQFRGNKLPLIWFLAIAVGALVAFAAIAFRTAIGLIQWPWLGTVTELTIQAARQQPWWVILLAPAFAGLLVGWILHRFHPQQRAGGVADVIEARAHGGRGLPLSAGLWSAVVTAISLGGGASAGREGPVVHLGATLGTAVCNFFNLPDAGRRVMLACAVASGVSASFNAPIAGVLFAHEVVLGHYAVSAFVPIVLASVVGTLLSRLWFGNVAAFEIPQYEISSYLEIPAFALLGLTCAAVAIAFQFALIGTDWTARNISMPLWFRPVLGGLAVGAIGIFFPEVLGVGYEATDLALKHELTIQTMLTLLVVKTAATAITLASRFGGGIFSPSLYLGAMTGGAFGLIAASAFPEMASSHGLYAILGMGAVAAAVLGAPFSTTVIVFELTGGYALSIALLLAVSISTGLTQAVHGKSYFHWQLGMRGCFVNEGVHQFLSETVKVRDFMDPPPEKEEERIFNPGEDGPYLHDTDSLESALKSFDSCGKAALPVVRKGDATKVIGTARHVRGLRYFNAALIKATKEEHN</sequence>
<dbReference type="RefSeq" id="WP_265684243.1">
    <property type="nucleotide sequence ID" value="NZ_CP120863.1"/>
</dbReference>
<evidence type="ECO:0000256" key="6">
    <source>
        <dbReference type="ARBA" id="ARBA00023136"/>
    </source>
</evidence>
<evidence type="ECO:0000256" key="1">
    <source>
        <dbReference type="ARBA" id="ARBA00004141"/>
    </source>
</evidence>
<feature type="transmembrane region" description="Helical" evidence="10">
    <location>
        <begin position="355"/>
        <end position="373"/>
    </location>
</feature>
<keyword evidence="6 10" id="KW-0472">Membrane</keyword>
<keyword evidence="5" id="KW-0406">Ion transport</keyword>
<evidence type="ECO:0000313" key="11">
    <source>
        <dbReference type="EMBL" id="WFE91662.1"/>
    </source>
</evidence>
<dbReference type="PANTHER" id="PTHR43427">
    <property type="entry name" value="CHLORIDE CHANNEL PROTEIN CLC-E"/>
    <property type="match status" value="1"/>
</dbReference>
<evidence type="ECO:0000256" key="10">
    <source>
        <dbReference type="SAM" id="Phobius"/>
    </source>
</evidence>
<feature type="transmembrane region" description="Helical" evidence="10">
    <location>
        <begin position="33"/>
        <end position="59"/>
    </location>
</feature>
<gene>
    <name evidence="11" type="ORF">K1718_09970</name>
</gene>
<feature type="transmembrane region" description="Helical" evidence="10">
    <location>
        <begin position="124"/>
        <end position="146"/>
    </location>
</feature>
<dbReference type="InterPro" id="IPR050368">
    <property type="entry name" value="ClC-type_chloride_channel"/>
</dbReference>
<keyword evidence="12" id="KW-1185">Reference proteome</keyword>
<dbReference type="Proteomes" id="UP001209803">
    <property type="component" value="Chromosome"/>
</dbReference>
<proteinExistence type="predicted"/>
<feature type="transmembrane region" description="Helical" evidence="10">
    <location>
        <begin position="176"/>
        <end position="199"/>
    </location>
</feature>
<feature type="transmembrane region" description="Helical" evidence="10">
    <location>
        <begin position="79"/>
        <end position="98"/>
    </location>
</feature>
<dbReference type="EMBL" id="CP120863">
    <property type="protein sequence ID" value="WFE91662.1"/>
    <property type="molecule type" value="Genomic_DNA"/>
</dbReference>
<feature type="transmembrane region" description="Helical" evidence="10">
    <location>
        <begin position="322"/>
        <end position="343"/>
    </location>
</feature>
<dbReference type="CDD" id="cd00400">
    <property type="entry name" value="Voltage_gated_ClC"/>
    <property type="match status" value="1"/>
</dbReference>
<evidence type="ECO:0000256" key="2">
    <source>
        <dbReference type="ARBA" id="ARBA00022448"/>
    </source>
</evidence>
<organism evidence="11 12">
    <name type="scientific">Roseibium porphyridii</name>
    <dbReference type="NCBI Taxonomy" id="2866279"/>
    <lineage>
        <taxon>Bacteria</taxon>
        <taxon>Pseudomonadati</taxon>
        <taxon>Pseudomonadota</taxon>
        <taxon>Alphaproteobacteria</taxon>
        <taxon>Hyphomicrobiales</taxon>
        <taxon>Stappiaceae</taxon>
        <taxon>Roseibium</taxon>
    </lineage>
</organism>
<keyword evidence="7" id="KW-0869">Chloride channel</keyword>
<feature type="transmembrane region" description="Helical" evidence="10">
    <location>
        <begin position="285"/>
        <end position="310"/>
    </location>
</feature>
<accession>A0ABY8F832</accession>
<dbReference type="InterPro" id="IPR014743">
    <property type="entry name" value="Cl-channel_core"/>
</dbReference>
<name>A0ABY8F832_9HYPH</name>
<feature type="transmembrane region" description="Helical" evidence="10">
    <location>
        <begin position="413"/>
        <end position="433"/>
    </location>
</feature>
<dbReference type="Pfam" id="PF00654">
    <property type="entry name" value="Voltage_CLC"/>
    <property type="match status" value="1"/>
</dbReference>
<dbReference type="PRINTS" id="PR00762">
    <property type="entry name" value="CLCHANNEL"/>
</dbReference>
<keyword evidence="4 10" id="KW-1133">Transmembrane helix</keyword>
<keyword evidence="3 10" id="KW-0812">Transmembrane</keyword>
<evidence type="ECO:0000256" key="5">
    <source>
        <dbReference type="ARBA" id="ARBA00023065"/>
    </source>
</evidence>
<feature type="transmembrane region" description="Helical" evidence="10">
    <location>
        <begin position="252"/>
        <end position="273"/>
    </location>
</feature>
<keyword evidence="9" id="KW-0407">Ion channel</keyword>
<reference evidence="11 12" key="1">
    <citation type="submission" date="2023-03" db="EMBL/GenBank/DDBJ databases">
        <title>Roseibium porphyridii sp. nov. and Roseibium rhodosorbium sp. nov. isolated from marine algae, Porphyridium cruentum and Rhodosorus marinus, respectively.</title>
        <authorList>
            <person name="Lee M.W."/>
            <person name="Choi B.J."/>
            <person name="Lee J.K."/>
            <person name="Choi D.G."/>
            <person name="Baek J.H."/>
            <person name="Bayburt H."/>
            <person name="Kim J.M."/>
            <person name="Han D.M."/>
            <person name="Kim K.H."/>
            <person name="Jeon C.O."/>
        </authorList>
    </citation>
    <scope>NUCLEOTIDE SEQUENCE [LARGE SCALE GENOMIC DNA]</scope>
    <source>
        <strain evidence="11 12">KMA01</strain>
    </source>
</reference>
<dbReference type="PANTHER" id="PTHR43427:SF6">
    <property type="entry name" value="CHLORIDE CHANNEL PROTEIN CLC-E"/>
    <property type="match status" value="1"/>
</dbReference>
<evidence type="ECO:0000313" key="12">
    <source>
        <dbReference type="Proteomes" id="UP001209803"/>
    </source>
</evidence>
<feature type="transmembrane region" description="Helical" evidence="10">
    <location>
        <begin position="205"/>
        <end position="231"/>
    </location>
</feature>
<keyword evidence="8" id="KW-0868">Chloride</keyword>
<evidence type="ECO:0000256" key="8">
    <source>
        <dbReference type="ARBA" id="ARBA00023214"/>
    </source>
</evidence>
<dbReference type="SUPFAM" id="SSF81340">
    <property type="entry name" value="Clc chloride channel"/>
    <property type="match status" value="1"/>
</dbReference>
<evidence type="ECO:0000256" key="9">
    <source>
        <dbReference type="ARBA" id="ARBA00023303"/>
    </source>
</evidence>
<evidence type="ECO:0000256" key="4">
    <source>
        <dbReference type="ARBA" id="ARBA00022989"/>
    </source>
</evidence>
<dbReference type="Gene3D" id="1.10.3080.10">
    <property type="entry name" value="Clc chloride channel"/>
    <property type="match status" value="1"/>
</dbReference>
<comment type="subcellular location">
    <subcellularLocation>
        <location evidence="1">Membrane</location>
        <topology evidence="1">Multi-pass membrane protein</topology>
    </subcellularLocation>
</comment>
<dbReference type="InterPro" id="IPR001807">
    <property type="entry name" value="ClC"/>
</dbReference>
<keyword evidence="2" id="KW-0813">Transport</keyword>